<name>A0A9D7AM15_9GAMM</name>
<dbReference type="Proteomes" id="UP001296969">
    <property type="component" value="Unassembled WGS sequence"/>
</dbReference>
<evidence type="ECO:0000313" key="3">
    <source>
        <dbReference type="Proteomes" id="UP000807542"/>
    </source>
</evidence>
<evidence type="ECO:0000313" key="4">
    <source>
        <dbReference type="Proteomes" id="UP001296969"/>
    </source>
</evidence>
<accession>A0A9D7AM15</accession>
<dbReference type="EMBL" id="JADRCP010000012">
    <property type="protein sequence ID" value="MBK5178447.1"/>
    <property type="molecule type" value="Genomic_DNA"/>
</dbReference>
<dbReference type="AlphaFoldDB" id="A0A9D7AM15"/>
<protein>
    <submittedName>
        <fullName evidence="2">Uncharacterized protein</fullName>
    </submittedName>
</protein>
<dbReference type="Proteomes" id="UP000807542">
    <property type="component" value="Unassembled WGS sequence"/>
</dbReference>
<comment type="caution">
    <text evidence="2">The sequence shown here is derived from an EMBL/GenBank/DDBJ whole genome shotgun (WGS) entry which is preliminary data.</text>
</comment>
<organism evidence="2 3">
    <name type="scientific">Limnobaculum xujianqingii</name>
    <dbReference type="NCBI Taxonomy" id="2738837"/>
    <lineage>
        <taxon>Bacteria</taxon>
        <taxon>Pseudomonadati</taxon>
        <taxon>Pseudomonadota</taxon>
        <taxon>Gammaproteobacteria</taxon>
        <taxon>Enterobacterales</taxon>
        <taxon>Budviciaceae</taxon>
        <taxon>Limnobaculum</taxon>
    </lineage>
</organism>
<dbReference type="EMBL" id="JADRCQ010000012">
    <property type="protein sequence ID" value="MBK5075137.1"/>
    <property type="molecule type" value="Genomic_DNA"/>
</dbReference>
<sequence length="193" mass="21638">MFKNLFGKKTPQKEFITITLNAKLQPMHRADLEDALSIVLDKQNIGDICGGGSLLEDNGEIKECDIEIEAIDSSEQAIEHILSFLKNTLSPKGSRLRVGDKVIPFGEHEGLGLYLNGTDLPDEIYQNCDINEAWAEIEKLLGEEGSIHSYYQGNTETALYIYGNQFEVMHQLIKPYLDSYPLCQQCRVVKIAG</sequence>
<keyword evidence="4" id="KW-1185">Reference proteome</keyword>
<gene>
    <name evidence="2" type="ORF">I2492_19235</name>
    <name evidence="1" type="ORF">I2493_19230</name>
</gene>
<dbReference type="RefSeq" id="WP_228399483.1">
    <property type="nucleotide sequence ID" value="NZ_JADRCP010000012.1"/>
</dbReference>
<evidence type="ECO:0000313" key="2">
    <source>
        <dbReference type="EMBL" id="MBK5178447.1"/>
    </source>
</evidence>
<proteinExistence type="predicted"/>
<reference evidence="2 4" key="1">
    <citation type="submission" date="2020-11" db="EMBL/GenBank/DDBJ databases">
        <title>Insectihabitans protaetiae gen. nov. sp. nov. and Insectihabitans allomyrinae sp. nov., isolated from larvae of Protaetia brevitarsis seulensis and Allomyrina dichotoma, respectively.</title>
        <authorList>
            <person name="Lee S.D."/>
            <person name="Byeon Y.-S."/>
            <person name="Kim S.-M."/>
            <person name="Yang H.L."/>
            <person name="Kim I.S."/>
        </authorList>
    </citation>
    <scope>NUCLEOTIDE SEQUENCE</scope>
    <source>
        <strain evidence="2">CWB-B4</strain>
        <strain evidence="1 4">CWB-B43</strain>
    </source>
</reference>
<evidence type="ECO:0000313" key="1">
    <source>
        <dbReference type="EMBL" id="MBK5075137.1"/>
    </source>
</evidence>